<name>A0A3G4ZYL6_9VIRU</name>
<dbReference type="EMBL" id="MK072201">
    <property type="protein sequence ID" value="AYV79950.1"/>
    <property type="molecule type" value="Genomic_DNA"/>
</dbReference>
<accession>A0A3G4ZYL6</accession>
<reference evidence="1" key="1">
    <citation type="submission" date="2018-10" db="EMBL/GenBank/DDBJ databases">
        <title>Hidden diversity of soil giant viruses.</title>
        <authorList>
            <person name="Schulz F."/>
            <person name="Alteio L."/>
            <person name="Goudeau D."/>
            <person name="Ryan E.M."/>
            <person name="Malmstrom R.R."/>
            <person name="Blanchard J."/>
            <person name="Woyke T."/>
        </authorList>
    </citation>
    <scope>NUCLEOTIDE SEQUENCE</scope>
    <source>
        <strain evidence="1">GAV1</strain>
    </source>
</reference>
<proteinExistence type="predicted"/>
<gene>
    <name evidence="1" type="ORF">Gaeavirus3_4</name>
</gene>
<protein>
    <submittedName>
        <fullName evidence="1">Uncharacterized protein</fullName>
    </submittedName>
</protein>
<evidence type="ECO:0000313" key="1">
    <source>
        <dbReference type="EMBL" id="AYV79950.1"/>
    </source>
</evidence>
<organism evidence="1">
    <name type="scientific">Gaeavirus sp</name>
    <dbReference type="NCBI Taxonomy" id="2487767"/>
    <lineage>
        <taxon>Viruses</taxon>
        <taxon>Varidnaviria</taxon>
        <taxon>Bamfordvirae</taxon>
        <taxon>Nucleocytoviricota</taxon>
        <taxon>Megaviricetes</taxon>
        <taxon>Imitervirales</taxon>
        <taxon>Mimiviridae</taxon>
        <taxon>Klosneuvirinae</taxon>
    </lineage>
</organism>
<sequence>MTFPSSVKHITFDGALTSNIDNLPSTVEELSFNEIHTDITNLPISIKKIHMINNRHTLDTSDRISRIPFGCVIIKN</sequence>
<dbReference type="Pfam" id="PF05725">
    <property type="entry name" value="FNIP"/>
    <property type="match status" value="1"/>
</dbReference>
<dbReference type="InterPro" id="IPR008615">
    <property type="entry name" value="FNIP"/>
</dbReference>